<reference evidence="2" key="1">
    <citation type="submission" date="2021-03" db="EMBL/GenBank/DDBJ databases">
        <title>Molecular epidemiology and mechanisms of colistin and carbapenem resistance in Enterobacteriaceae from clinical isolates, the environment and porcine samples in Pretoria, South Africa.</title>
        <authorList>
            <person name="Bogoshi D."/>
            <person name="Mbelle N.M."/>
            <person name="Naidoo V."/>
            <person name="Osei Sekyere J."/>
        </authorList>
    </citation>
    <scope>NUCLEOTIDE SEQUENCE</scope>
    <source>
        <strain evidence="2">C029</strain>
    </source>
</reference>
<sequence>MKIYSILTVFLTTLLLTACNSEPSQDDIYNAFKSVVDRSNASMKALNSSIPEKDLLKIDYVRKVSCTEEANNVYNCIVDASISNMKQTKPVKLVKADGIWKKFSSSLYQEVSFSPA</sequence>
<feature type="signal peptide" evidence="1">
    <location>
        <begin position="1"/>
        <end position="20"/>
    </location>
</feature>
<evidence type="ECO:0000313" key="3">
    <source>
        <dbReference type="Proteomes" id="UP000664267"/>
    </source>
</evidence>
<name>A0A939NS44_KLEPN</name>
<dbReference type="PROSITE" id="PS51257">
    <property type="entry name" value="PROKAR_LIPOPROTEIN"/>
    <property type="match status" value="1"/>
</dbReference>
<proteinExistence type="predicted"/>
<organism evidence="2 3">
    <name type="scientific">Klebsiella pneumoniae</name>
    <dbReference type="NCBI Taxonomy" id="573"/>
    <lineage>
        <taxon>Bacteria</taxon>
        <taxon>Pseudomonadati</taxon>
        <taxon>Pseudomonadota</taxon>
        <taxon>Gammaproteobacteria</taxon>
        <taxon>Enterobacterales</taxon>
        <taxon>Enterobacteriaceae</taxon>
        <taxon>Klebsiella/Raoultella group</taxon>
        <taxon>Klebsiella</taxon>
        <taxon>Klebsiella pneumoniae complex</taxon>
    </lineage>
</organism>
<evidence type="ECO:0000313" key="2">
    <source>
        <dbReference type="EMBL" id="MBO2025330.1"/>
    </source>
</evidence>
<comment type="caution">
    <text evidence="2">The sequence shown here is derived from an EMBL/GenBank/DDBJ whole genome shotgun (WGS) entry which is preliminary data.</text>
</comment>
<dbReference type="EMBL" id="JAGETN010000001">
    <property type="protein sequence ID" value="MBO2025330.1"/>
    <property type="molecule type" value="Genomic_DNA"/>
</dbReference>
<accession>A0A939NS44</accession>
<dbReference type="Proteomes" id="UP000664267">
    <property type="component" value="Unassembled WGS sequence"/>
</dbReference>
<feature type="chain" id="PRO_5037780987" evidence="1">
    <location>
        <begin position="21"/>
        <end position="116"/>
    </location>
</feature>
<protein>
    <submittedName>
        <fullName evidence="2">Cell wall-binding protein</fullName>
    </submittedName>
</protein>
<keyword evidence="1" id="KW-0732">Signal</keyword>
<dbReference type="AlphaFoldDB" id="A0A939NS44"/>
<gene>
    <name evidence="2" type="ORF">J4733_01120</name>
</gene>
<evidence type="ECO:0000256" key="1">
    <source>
        <dbReference type="SAM" id="SignalP"/>
    </source>
</evidence>